<gene>
    <name evidence="4" type="ORF">UFOVP665_15</name>
</gene>
<evidence type="ECO:0000256" key="2">
    <source>
        <dbReference type="SAM" id="MobiDB-lite"/>
    </source>
</evidence>
<protein>
    <submittedName>
        <fullName evidence="4">Phage head morphogenesis domain containing protein</fullName>
    </submittedName>
</protein>
<feature type="coiled-coil region" evidence="1">
    <location>
        <begin position="672"/>
        <end position="706"/>
    </location>
</feature>
<dbReference type="EMBL" id="LR796640">
    <property type="protein sequence ID" value="CAB4155593.1"/>
    <property type="molecule type" value="Genomic_DNA"/>
</dbReference>
<reference evidence="4" key="1">
    <citation type="submission" date="2020-04" db="EMBL/GenBank/DDBJ databases">
        <authorList>
            <person name="Chiriac C."/>
            <person name="Salcher M."/>
            <person name="Ghai R."/>
            <person name="Kavagutti S V."/>
        </authorList>
    </citation>
    <scope>NUCLEOTIDE SEQUENCE</scope>
</reference>
<name>A0A6J5N9K2_9CAUD</name>
<evidence type="ECO:0000259" key="3">
    <source>
        <dbReference type="Pfam" id="PF04233"/>
    </source>
</evidence>
<feature type="domain" description="Phage head morphogenesis" evidence="3">
    <location>
        <begin position="228"/>
        <end position="337"/>
    </location>
</feature>
<feature type="coiled-coil region" evidence="1">
    <location>
        <begin position="87"/>
        <end position="114"/>
    </location>
</feature>
<sequence length="1068" mass="119762">MPIFGRHIKRTTAVPLVAKRVIEFSNARNIGDTALNSAERAMSESLLDGFSMIRPEEFEKLVNNIYYTGYEKEVERAFSVIESELASELHKQLVESAKAEAKDLSQQFINALTKAELPTPAEITMAFSFNAQSPEALKWARDESSKLVTNMKKDQLAMVRRVVGQSFGAGETRAGTSKNLRAILSQVSPGTDAGKLMARTLGVNANGLTVRYEQALFNRATQLANTLTAQGIEGTKALDKIKTDTNKYAEKLRRQRARTIARTETMMAYNEGKQQAWNQAADRGLINKQTARKVWVTGPMDVCPICAPLNGQNQPINKPFSIKKMTPPAHPNCRCTMVLNASPQGRPTQGLGTGTAGDPFRVSVPDVPNLDDFPPLPNLDAGDVVSAPRPTTPAEGFSVERRVVSGEDVEFHVHSDGRVQVPGTDIERDPTGRWFRNDKNGVREEFIPSRNSAAGKIERAVKGGVPTPPKPVIPEPTPPIVPEPVVVVPEPPVKPTLLDRQEFDRDGKIPAFRINTDGTIQLPDTYHNGSPIRRTADGKWERIAEPNGNYYTEFTPSQNSAAGQLERHLKRNKFKPGEEFKPSDVVTPPRPTQQPPQPKAPEPVVVQPTGPAHPELKVDIDDLLADAKRLPKLGQRRMPNYSDWVGNTETDDVKAAMDAFDEMGRRIEIVIEQEIERRGGALQSEVKELRKQLKAIEELRDSVVGERQRLMDEAANAMLDHVKVNLKSTEARQLIDDVKVQVENYSYGKIDREGKVKLLKAILAEGDTPAGNQLARDFMRLGNENSSWQDILDLVDRQLERGLEHSIFTSTLENFPDVEAVSSRLKILLEYESQSNQRAASMHELRMKIIKLREELQLQSADVVRDVLEATRPRFGQSTNLIKDYFRDIRLPKQISRQTMDEAMVELRSRLPAEWIDETFAETRGSGWSMKFGKRGHNDIRNRHIEMSGNKEDAGRGRGWRSTLTHEFQHSVQMIKGMADGEYAIFNRLANMRGITKGMKPMKYAKGEYAFDLGVDDLYTGKMYFGGYSEVTTRGMEKLFHENWQTYTADQQEMIAFRRYLLGILAGL</sequence>
<evidence type="ECO:0000313" key="4">
    <source>
        <dbReference type="EMBL" id="CAB4155593.1"/>
    </source>
</evidence>
<feature type="compositionally biased region" description="Pro residues" evidence="2">
    <location>
        <begin position="588"/>
        <end position="601"/>
    </location>
</feature>
<accession>A0A6J5N9K2</accession>
<proteinExistence type="predicted"/>
<organism evidence="4">
    <name type="scientific">uncultured Caudovirales phage</name>
    <dbReference type="NCBI Taxonomy" id="2100421"/>
    <lineage>
        <taxon>Viruses</taxon>
        <taxon>Duplodnaviria</taxon>
        <taxon>Heunggongvirae</taxon>
        <taxon>Uroviricota</taxon>
        <taxon>Caudoviricetes</taxon>
        <taxon>Peduoviridae</taxon>
        <taxon>Maltschvirus</taxon>
        <taxon>Maltschvirus maltsch</taxon>
    </lineage>
</organism>
<dbReference type="Pfam" id="PF04233">
    <property type="entry name" value="Phage_Mu_F"/>
    <property type="match status" value="1"/>
</dbReference>
<keyword evidence="1" id="KW-0175">Coiled coil</keyword>
<evidence type="ECO:0000256" key="1">
    <source>
        <dbReference type="SAM" id="Coils"/>
    </source>
</evidence>
<feature type="region of interest" description="Disordered" evidence="2">
    <location>
        <begin position="575"/>
        <end position="603"/>
    </location>
</feature>
<dbReference type="InterPro" id="IPR006528">
    <property type="entry name" value="Phage_head_morphogenesis_dom"/>
</dbReference>